<name>F2NLJ7_MARHT</name>
<proteinExistence type="predicted"/>
<dbReference type="KEGG" id="mhd:Marky_1361"/>
<evidence type="ECO:0000256" key="1">
    <source>
        <dbReference type="SAM" id="SignalP"/>
    </source>
</evidence>
<accession>F2NLJ7</accession>
<feature type="signal peptide" evidence="1">
    <location>
        <begin position="1"/>
        <end position="24"/>
    </location>
</feature>
<keyword evidence="1" id="KW-0732">Signal</keyword>
<sequence length="151" mass="15651">MAGMSTRSVLVALAVILALSSAVAQGGVAFRFSTQPSLGLGLEGERARSLAWRLFADLEPGRPRVWFGGEFLFKPDLGALTGNAALSGVRPYLGGGVGMRVTGQADAGLVSSLGLEVALEARTALFLEAAFYLPFGEARGVSRGVLGIVLR</sequence>
<evidence type="ECO:0008006" key="4">
    <source>
        <dbReference type="Google" id="ProtNLM"/>
    </source>
</evidence>
<dbReference type="Proteomes" id="UP000007030">
    <property type="component" value="Chromosome"/>
</dbReference>
<dbReference type="AlphaFoldDB" id="F2NLJ7"/>
<protein>
    <recommendedName>
        <fullName evidence="4">Outer membrane protein beta-barrel domain-containing protein</fullName>
    </recommendedName>
</protein>
<dbReference type="STRING" id="869210.Marky_1361"/>
<dbReference type="HOGENOM" id="CLU_1795578_0_0_0"/>
<gene>
    <name evidence="2" type="ordered locus">Marky_1361</name>
</gene>
<dbReference type="EMBL" id="CP002630">
    <property type="protein sequence ID" value="AEB12096.1"/>
    <property type="molecule type" value="Genomic_DNA"/>
</dbReference>
<reference evidence="2 3" key="1">
    <citation type="journal article" date="2012" name="Stand. Genomic Sci.">
        <title>Complete genome sequence of the aerobic, heterotroph Marinithermus hydrothermalis type strain (T1(T)) from a deep-sea hydrothermal vent chimney.</title>
        <authorList>
            <person name="Copeland A."/>
            <person name="Gu W."/>
            <person name="Yasawong M."/>
            <person name="Lapidus A."/>
            <person name="Lucas S."/>
            <person name="Deshpande S."/>
            <person name="Pagani I."/>
            <person name="Tapia R."/>
            <person name="Cheng J.F."/>
            <person name="Goodwin L.A."/>
            <person name="Pitluck S."/>
            <person name="Liolios K."/>
            <person name="Ivanova N."/>
            <person name="Mavromatis K."/>
            <person name="Mikhailova N."/>
            <person name="Pati A."/>
            <person name="Chen A."/>
            <person name="Palaniappan K."/>
            <person name="Land M."/>
            <person name="Pan C."/>
            <person name="Brambilla E.M."/>
            <person name="Rohde M."/>
            <person name="Tindall B.J."/>
            <person name="Sikorski J."/>
            <person name="Goker M."/>
            <person name="Detter J.C."/>
            <person name="Bristow J."/>
            <person name="Eisen J.A."/>
            <person name="Markowitz V."/>
            <person name="Hugenholtz P."/>
            <person name="Kyrpides N.C."/>
            <person name="Klenk H.P."/>
            <person name="Woyke T."/>
        </authorList>
    </citation>
    <scope>NUCLEOTIDE SEQUENCE [LARGE SCALE GENOMIC DNA]</scope>
    <source>
        <strain evidence="3">DSM 14884 / JCM 11576 / T1</strain>
    </source>
</reference>
<dbReference type="eggNOG" id="ENOG50337S3">
    <property type="taxonomic scope" value="Bacteria"/>
</dbReference>
<evidence type="ECO:0000313" key="3">
    <source>
        <dbReference type="Proteomes" id="UP000007030"/>
    </source>
</evidence>
<evidence type="ECO:0000313" key="2">
    <source>
        <dbReference type="EMBL" id="AEB12096.1"/>
    </source>
</evidence>
<keyword evidence="3" id="KW-1185">Reference proteome</keyword>
<feature type="chain" id="PRO_5003283915" description="Outer membrane protein beta-barrel domain-containing protein" evidence="1">
    <location>
        <begin position="25"/>
        <end position="151"/>
    </location>
</feature>
<organism evidence="2 3">
    <name type="scientific">Marinithermus hydrothermalis (strain DSM 14884 / JCM 11576 / T1)</name>
    <dbReference type="NCBI Taxonomy" id="869210"/>
    <lineage>
        <taxon>Bacteria</taxon>
        <taxon>Thermotogati</taxon>
        <taxon>Deinococcota</taxon>
        <taxon>Deinococci</taxon>
        <taxon>Thermales</taxon>
        <taxon>Thermaceae</taxon>
        <taxon>Marinithermus</taxon>
    </lineage>
</organism>